<dbReference type="Gene3D" id="2.30.110.10">
    <property type="entry name" value="Electron Transport, Fmn-binding Protein, Chain A"/>
    <property type="match status" value="1"/>
</dbReference>
<accession>A0ABP8B5A3</accession>
<dbReference type="InterPro" id="IPR010982">
    <property type="entry name" value="Lambda_DNA-bd_dom_sf"/>
</dbReference>
<evidence type="ECO:0000313" key="2">
    <source>
        <dbReference type="EMBL" id="GAA4198488.1"/>
    </source>
</evidence>
<dbReference type="InterPro" id="IPR024747">
    <property type="entry name" value="Pyridox_Oxase-rel"/>
</dbReference>
<dbReference type="SUPFAM" id="SSF47413">
    <property type="entry name" value="lambda repressor-like DNA-binding domains"/>
    <property type="match status" value="1"/>
</dbReference>
<proteinExistence type="predicted"/>
<dbReference type="SUPFAM" id="SSF50475">
    <property type="entry name" value="FMN-binding split barrel"/>
    <property type="match status" value="1"/>
</dbReference>
<dbReference type="Gene3D" id="1.10.260.40">
    <property type="entry name" value="lambda repressor-like DNA-binding domains"/>
    <property type="match status" value="1"/>
</dbReference>
<dbReference type="Pfam" id="PF13560">
    <property type="entry name" value="HTH_31"/>
    <property type="match status" value="1"/>
</dbReference>
<dbReference type="RefSeq" id="WP_344920358.1">
    <property type="nucleotide sequence ID" value="NZ_BAABAQ010000009.1"/>
</dbReference>
<dbReference type="InterPro" id="IPR001387">
    <property type="entry name" value="Cro/C1-type_HTH"/>
</dbReference>
<organism evidence="2 3">
    <name type="scientific">Streptosporangium oxazolinicum</name>
    <dbReference type="NCBI Taxonomy" id="909287"/>
    <lineage>
        <taxon>Bacteria</taxon>
        <taxon>Bacillati</taxon>
        <taxon>Actinomycetota</taxon>
        <taxon>Actinomycetes</taxon>
        <taxon>Streptosporangiales</taxon>
        <taxon>Streptosporangiaceae</taxon>
        <taxon>Streptosporangium</taxon>
    </lineage>
</organism>
<feature type="domain" description="HTH cro/C1-type" evidence="1">
    <location>
        <begin position="15"/>
        <end position="69"/>
    </location>
</feature>
<dbReference type="Proteomes" id="UP001501251">
    <property type="component" value="Unassembled WGS sequence"/>
</dbReference>
<name>A0ABP8B5A3_9ACTN</name>
<comment type="caution">
    <text evidence="2">The sequence shown here is derived from an EMBL/GenBank/DDBJ whole genome shotgun (WGS) entry which is preliminary data.</text>
</comment>
<protein>
    <recommendedName>
        <fullName evidence="1">HTH cro/C1-type domain-containing protein</fullName>
    </recommendedName>
</protein>
<sequence>MTGRVSAPGDLGRRIARRREDLGLTRDELARRAGIDPGYLAYLEDAVASPNTGTVNRVATALDTRPEELLGGYAGLPPGRGRPALRPPAPETLDRDECLRLITPGGVGRIAFEEIGGPVILPVNYALHGNSVIFRTAFGGPLDTTLRTGVQGVESKVAFEVDRIDDAGREGWSVLVRGGVHHVSSEEDRAALAALGVRPWAGGERELYVRIAATEVTGRRIRRGP</sequence>
<dbReference type="PROSITE" id="PS50943">
    <property type="entry name" value="HTH_CROC1"/>
    <property type="match status" value="1"/>
</dbReference>
<evidence type="ECO:0000313" key="3">
    <source>
        <dbReference type="Proteomes" id="UP001501251"/>
    </source>
</evidence>
<reference evidence="3" key="1">
    <citation type="journal article" date="2019" name="Int. J. Syst. Evol. Microbiol.">
        <title>The Global Catalogue of Microorganisms (GCM) 10K type strain sequencing project: providing services to taxonomists for standard genome sequencing and annotation.</title>
        <authorList>
            <consortium name="The Broad Institute Genomics Platform"/>
            <consortium name="The Broad Institute Genome Sequencing Center for Infectious Disease"/>
            <person name="Wu L."/>
            <person name="Ma J."/>
        </authorList>
    </citation>
    <scope>NUCLEOTIDE SEQUENCE [LARGE SCALE GENOMIC DNA]</scope>
    <source>
        <strain evidence="3">JCM 17388</strain>
    </source>
</reference>
<dbReference type="EMBL" id="BAABAQ010000009">
    <property type="protein sequence ID" value="GAA4198488.1"/>
    <property type="molecule type" value="Genomic_DNA"/>
</dbReference>
<dbReference type="InterPro" id="IPR012349">
    <property type="entry name" value="Split_barrel_FMN-bd"/>
</dbReference>
<keyword evidence="3" id="KW-1185">Reference proteome</keyword>
<evidence type="ECO:0000259" key="1">
    <source>
        <dbReference type="PROSITE" id="PS50943"/>
    </source>
</evidence>
<dbReference type="Pfam" id="PF12900">
    <property type="entry name" value="Pyridox_ox_2"/>
    <property type="match status" value="1"/>
</dbReference>
<dbReference type="SMART" id="SM00530">
    <property type="entry name" value="HTH_XRE"/>
    <property type="match status" value="1"/>
</dbReference>
<gene>
    <name evidence="2" type="ORF">GCM10022252_48990</name>
</gene>
<dbReference type="CDD" id="cd00093">
    <property type="entry name" value="HTH_XRE"/>
    <property type="match status" value="1"/>
</dbReference>